<sequence length="74" mass="8604">MKLLKYKYIPPRSAGPYDNHRDTLPKRYYPYIPRNYAVGVSRAYASMLGNVQSLHARRHAQRVDDLKNVKASLL</sequence>
<protein>
    <submittedName>
        <fullName evidence="1">Uncharacterized protein</fullName>
    </submittedName>
</protein>
<dbReference type="AlphaFoldDB" id="A0A9D4BTZ1"/>
<evidence type="ECO:0000313" key="2">
    <source>
        <dbReference type="Proteomes" id="UP000828390"/>
    </source>
</evidence>
<proteinExistence type="predicted"/>
<dbReference type="Proteomes" id="UP000828390">
    <property type="component" value="Unassembled WGS sequence"/>
</dbReference>
<gene>
    <name evidence="1" type="ORF">DPMN_068121</name>
</gene>
<organism evidence="1 2">
    <name type="scientific">Dreissena polymorpha</name>
    <name type="common">Zebra mussel</name>
    <name type="synonym">Mytilus polymorpha</name>
    <dbReference type="NCBI Taxonomy" id="45954"/>
    <lineage>
        <taxon>Eukaryota</taxon>
        <taxon>Metazoa</taxon>
        <taxon>Spiralia</taxon>
        <taxon>Lophotrochozoa</taxon>
        <taxon>Mollusca</taxon>
        <taxon>Bivalvia</taxon>
        <taxon>Autobranchia</taxon>
        <taxon>Heteroconchia</taxon>
        <taxon>Euheterodonta</taxon>
        <taxon>Imparidentia</taxon>
        <taxon>Neoheterodontei</taxon>
        <taxon>Myida</taxon>
        <taxon>Dreissenoidea</taxon>
        <taxon>Dreissenidae</taxon>
        <taxon>Dreissena</taxon>
    </lineage>
</organism>
<reference evidence="1" key="2">
    <citation type="submission" date="2020-11" db="EMBL/GenBank/DDBJ databases">
        <authorList>
            <person name="McCartney M.A."/>
            <person name="Auch B."/>
            <person name="Kono T."/>
            <person name="Mallez S."/>
            <person name="Becker A."/>
            <person name="Gohl D.M."/>
            <person name="Silverstein K.A.T."/>
            <person name="Koren S."/>
            <person name="Bechman K.B."/>
            <person name="Herman A."/>
            <person name="Abrahante J.E."/>
            <person name="Garbe J."/>
        </authorList>
    </citation>
    <scope>NUCLEOTIDE SEQUENCE</scope>
    <source>
        <strain evidence="1">Duluth1</strain>
        <tissue evidence="1">Whole animal</tissue>
    </source>
</reference>
<dbReference type="EMBL" id="JAIWYP010000014">
    <property type="protein sequence ID" value="KAH3708664.1"/>
    <property type="molecule type" value="Genomic_DNA"/>
</dbReference>
<evidence type="ECO:0000313" key="1">
    <source>
        <dbReference type="EMBL" id="KAH3708664.1"/>
    </source>
</evidence>
<keyword evidence="2" id="KW-1185">Reference proteome</keyword>
<name>A0A9D4BTZ1_DREPO</name>
<accession>A0A9D4BTZ1</accession>
<reference evidence="1" key="1">
    <citation type="journal article" date="2019" name="bioRxiv">
        <title>The Genome of the Zebra Mussel, Dreissena polymorpha: A Resource for Invasive Species Research.</title>
        <authorList>
            <person name="McCartney M.A."/>
            <person name="Auch B."/>
            <person name="Kono T."/>
            <person name="Mallez S."/>
            <person name="Zhang Y."/>
            <person name="Obille A."/>
            <person name="Becker A."/>
            <person name="Abrahante J.E."/>
            <person name="Garbe J."/>
            <person name="Badalamenti J.P."/>
            <person name="Herman A."/>
            <person name="Mangelson H."/>
            <person name="Liachko I."/>
            <person name="Sullivan S."/>
            <person name="Sone E.D."/>
            <person name="Koren S."/>
            <person name="Silverstein K.A.T."/>
            <person name="Beckman K.B."/>
            <person name="Gohl D.M."/>
        </authorList>
    </citation>
    <scope>NUCLEOTIDE SEQUENCE</scope>
    <source>
        <strain evidence="1">Duluth1</strain>
        <tissue evidence="1">Whole animal</tissue>
    </source>
</reference>
<comment type="caution">
    <text evidence="1">The sequence shown here is derived from an EMBL/GenBank/DDBJ whole genome shotgun (WGS) entry which is preliminary data.</text>
</comment>